<evidence type="ECO:0000256" key="5">
    <source>
        <dbReference type="SAM" id="MobiDB-lite"/>
    </source>
</evidence>
<dbReference type="FunFam" id="3.80.10.10:FF:000383">
    <property type="entry name" value="Leucine-rich repeat receptor protein kinase EMS1"/>
    <property type="match status" value="1"/>
</dbReference>
<dbReference type="EMBL" id="CAICTM010000161">
    <property type="protein sequence ID" value="CAB9503331.1"/>
    <property type="molecule type" value="Genomic_DNA"/>
</dbReference>
<evidence type="ECO:0000259" key="6">
    <source>
        <dbReference type="Pfam" id="PF08263"/>
    </source>
</evidence>
<evidence type="ECO:0000313" key="8">
    <source>
        <dbReference type="EMBL" id="CAB9503331.1"/>
    </source>
</evidence>
<accession>A0A9N8DJI8</accession>
<evidence type="ECO:0000256" key="2">
    <source>
        <dbReference type="ARBA" id="ARBA00022729"/>
    </source>
</evidence>
<dbReference type="Pfam" id="PF13855">
    <property type="entry name" value="LRR_8"/>
    <property type="match status" value="1"/>
</dbReference>
<dbReference type="AlphaFoldDB" id="A0A9N8DJI8"/>
<reference evidence="8" key="1">
    <citation type="submission" date="2020-06" db="EMBL/GenBank/DDBJ databases">
        <authorList>
            <consortium name="Plant Systems Biology data submission"/>
        </authorList>
    </citation>
    <scope>NUCLEOTIDE SEQUENCE</scope>
    <source>
        <strain evidence="8">D6</strain>
    </source>
</reference>
<dbReference type="InterPro" id="IPR055414">
    <property type="entry name" value="LRR_R13L4/SHOC2-like"/>
</dbReference>
<dbReference type="SUPFAM" id="SSF52058">
    <property type="entry name" value="L domain-like"/>
    <property type="match status" value="2"/>
</dbReference>
<dbReference type="InterPro" id="IPR003591">
    <property type="entry name" value="Leu-rich_rpt_typical-subtyp"/>
</dbReference>
<dbReference type="SMART" id="SM00369">
    <property type="entry name" value="LRR_TYP"/>
    <property type="match status" value="6"/>
</dbReference>
<dbReference type="PANTHER" id="PTHR48054">
    <property type="entry name" value="RECEPTOR KINASE-LIKE PROTEIN XA21"/>
    <property type="match status" value="1"/>
</dbReference>
<feature type="domain" description="Leucine-rich repeat-containing N-terminal plant-type" evidence="6">
    <location>
        <begin position="719"/>
        <end position="738"/>
    </location>
</feature>
<feature type="compositionally biased region" description="Low complexity" evidence="5">
    <location>
        <begin position="342"/>
        <end position="352"/>
    </location>
</feature>
<dbReference type="OrthoDB" id="46111at2759"/>
<name>A0A9N8DJI8_9STRA</name>
<organism evidence="8 9">
    <name type="scientific">Seminavis robusta</name>
    <dbReference type="NCBI Taxonomy" id="568900"/>
    <lineage>
        <taxon>Eukaryota</taxon>
        <taxon>Sar</taxon>
        <taxon>Stramenopiles</taxon>
        <taxon>Ochrophyta</taxon>
        <taxon>Bacillariophyta</taxon>
        <taxon>Bacillariophyceae</taxon>
        <taxon>Bacillariophycidae</taxon>
        <taxon>Naviculales</taxon>
        <taxon>Naviculaceae</taxon>
        <taxon>Seminavis</taxon>
    </lineage>
</organism>
<evidence type="ECO:0000259" key="7">
    <source>
        <dbReference type="Pfam" id="PF23598"/>
    </source>
</evidence>
<evidence type="ECO:0000256" key="3">
    <source>
        <dbReference type="ARBA" id="ARBA00022737"/>
    </source>
</evidence>
<feature type="domain" description="Leucine-rich repeat-containing N-terminal plant-type" evidence="6">
    <location>
        <begin position="1098"/>
        <end position="1118"/>
    </location>
</feature>
<keyword evidence="9" id="KW-1185">Reference proteome</keyword>
<evidence type="ECO:0000313" key="9">
    <source>
        <dbReference type="Proteomes" id="UP001153069"/>
    </source>
</evidence>
<keyword evidence="1" id="KW-0433">Leucine-rich repeat</keyword>
<evidence type="ECO:0000256" key="1">
    <source>
        <dbReference type="ARBA" id="ARBA00022614"/>
    </source>
</evidence>
<dbReference type="Pfam" id="PF08263">
    <property type="entry name" value="LRRNT_2"/>
    <property type="match status" value="3"/>
</dbReference>
<sequence>MLSTRSFTPLLDEDGDPIAMRYYEYAPAEWAVRYYDKVGLVDLPVPSHFQTLDDDRVAYELRYQLLHGQWTERTALEILYHSLMEPPIQDDSIFAKLNLTVGSINPKAALKLQQRQQFMLGSGPNHQSYRRTYQDHLKETAMAAATAHRAGASVTAGSLFSSLGGILAANSVGRLSTRKMDTAYGWLRADVDVCDWEGVVCGDFSATSVYYWNNMGIMAAATAALDMDHMNQHIQQESWVCDHCPTDGIASERVTKVELPYAGLVGTLPTEVALLQYLHRLDLRGNRIYGSLPTTLRQMQYLQYLDLTRNELSGTIGGHIPTPPPPSQQAPQELSTEDDQLETTTTTASTQEPIPLFPPYIREVWLGSNQLHGTIPLELETPLLMHLDLSKNQFTGSLPRYGRKQLPKLKSLFVEENQLTGKIPPKWAGLTHLEVVDVGYNILHSSIPTLFGKMSKLRELNIAGNQVSGTIPTELLQLAHLESLVLSQNQLHGSIPGGDDTVPHRAMREPEAGYKWSQLTDLQFFHASDNYLTSTLPPDLFYGLSKTIQSIDFGYNELTGTIPREVAKCTNLERINAQSNFIRGTLPSEMSRMNPNLELNFSNNLLTGSIPTMFCGGGPTSMNFLYRQFACDAVLCPPNTFHPTGAATLHSGCRPCPHDPVADRRDPPESKILGRSKCASSASKVAMVNGDVDGDGKVSVREALRLLFVETIGRFWGQHFQNWIDMKVNECDLYGVTCVNGHVAKLDLVNAAMCSSGDHKSGLVPDCRGIPSELALLSRMEVLTVSRRQFLMGTLPTEIGLMTRLKYIDFSDCPYMTGPLPSELGLLTNLKYINVIGSSFNQSVPSEIFHLTSLEKLHLSNNVFTGTLPPSSLGNLESIKEIFFSNNFVHGTIPREVGNLTKLENFEMYGNELNGTIPETFARCTNLKRIDVFSNKLTGTIPKAIAQVESLQILHLKMNKLTGTIPPKYGELPFLSWFDVSHNFLHGTIPSTFGHARSIKDFRLGGNMFYDPIPQTLCTNTNINGGLTATYGCDGVICPLGTYSDTGHATHAANGCIQCPEGESTMYLGSTACKLFTSQDILSILFDAMQGERWPDELRDNWKNRHVDVCYWSGIICDTKGDVVSIGFPIAWDDWANEGLAAPLA</sequence>
<dbReference type="InterPro" id="IPR013210">
    <property type="entry name" value="LRR_N_plant-typ"/>
</dbReference>
<keyword evidence="4" id="KW-0472">Membrane</keyword>
<dbReference type="Gene3D" id="3.80.10.10">
    <property type="entry name" value="Ribonuclease Inhibitor"/>
    <property type="match status" value="6"/>
</dbReference>
<comment type="caution">
    <text evidence="8">The sequence shown here is derived from an EMBL/GenBank/DDBJ whole genome shotgun (WGS) entry which is preliminary data.</text>
</comment>
<keyword evidence="3" id="KW-0677">Repeat</keyword>
<gene>
    <name evidence="8" type="ORF">SEMRO_162_G072950.1</name>
</gene>
<protein>
    <submittedName>
        <fullName evidence="8">Leucine rich repeat</fullName>
    </submittedName>
</protein>
<feature type="region of interest" description="Disordered" evidence="5">
    <location>
        <begin position="314"/>
        <end position="353"/>
    </location>
</feature>
<proteinExistence type="predicted"/>
<dbReference type="InterPro" id="IPR052592">
    <property type="entry name" value="LRR-RLK"/>
</dbReference>
<evidence type="ECO:0000256" key="4">
    <source>
        <dbReference type="ARBA" id="ARBA00023136"/>
    </source>
</evidence>
<keyword evidence="2" id="KW-0732">Signal</keyword>
<feature type="domain" description="Leucine-rich repeat-containing N-terminal plant-type" evidence="6">
    <location>
        <begin position="186"/>
        <end position="201"/>
    </location>
</feature>
<dbReference type="Pfam" id="PF23598">
    <property type="entry name" value="LRR_14"/>
    <property type="match status" value="1"/>
</dbReference>
<dbReference type="PANTHER" id="PTHR48054:SF30">
    <property type="entry name" value="LEUCINE-RICH REPEAT PROTEIN KINASE FAMILY PROTEIN"/>
    <property type="match status" value="1"/>
</dbReference>
<feature type="domain" description="Disease resistance R13L4/SHOC-2-like LRR" evidence="7">
    <location>
        <begin position="782"/>
        <end position="930"/>
    </location>
</feature>
<dbReference type="Proteomes" id="UP001153069">
    <property type="component" value="Unassembled WGS sequence"/>
</dbReference>
<dbReference type="InterPro" id="IPR001611">
    <property type="entry name" value="Leu-rich_rpt"/>
</dbReference>
<dbReference type="FunFam" id="3.80.10.10:FF:000095">
    <property type="entry name" value="LRR receptor-like serine/threonine-protein kinase GSO1"/>
    <property type="match status" value="1"/>
</dbReference>
<dbReference type="InterPro" id="IPR032675">
    <property type="entry name" value="LRR_dom_sf"/>
</dbReference>